<feature type="transmembrane region" description="Helical" evidence="7">
    <location>
        <begin position="336"/>
        <end position="357"/>
    </location>
</feature>
<feature type="transmembrane region" description="Helical" evidence="7">
    <location>
        <begin position="122"/>
        <end position="145"/>
    </location>
</feature>
<evidence type="ECO:0000256" key="1">
    <source>
        <dbReference type="ARBA" id="ARBA00004162"/>
    </source>
</evidence>
<evidence type="ECO:0000256" key="6">
    <source>
        <dbReference type="SAM" id="MobiDB-lite"/>
    </source>
</evidence>
<dbReference type="RefSeq" id="WP_209680451.1">
    <property type="nucleotide sequence ID" value="NZ_JAGIOI010000001.1"/>
</dbReference>
<keyword evidence="3 7" id="KW-0812">Transmembrane</keyword>
<feature type="region of interest" description="Disordered" evidence="6">
    <location>
        <begin position="1"/>
        <end position="84"/>
    </location>
</feature>
<evidence type="ECO:0000256" key="3">
    <source>
        <dbReference type="ARBA" id="ARBA00022692"/>
    </source>
</evidence>
<feature type="region of interest" description="Disordered" evidence="6">
    <location>
        <begin position="222"/>
        <end position="317"/>
    </location>
</feature>
<dbReference type="EMBL" id="JAGIOI010000001">
    <property type="protein sequence ID" value="MBP2413290.1"/>
    <property type="molecule type" value="Genomic_DNA"/>
</dbReference>
<evidence type="ECO:0000256" key="7">
    <source>
        <dbReference type="SAM" id="Phobius"/>
    </source>
</evidence>
<gene>
    <name evidence="9" type="ORF">JOF48_002089</name>
</gene>
<comment type="caution">
    <text evidence="9">The sequence shown here is derived from an EMBL/GenBank/DDBJ whole genome shotgun (WGS) entry which is preliminary data.</text>
</comment>
<feature type="compositionally biased region" description="Low complexity" evidence="6">
    <location>
        <begin position="267"/>
        <end position="278"/>
    </location>
</feature>
<name>A0ABS4YWV1_9MICC</name>
<feature type="compositionally biased region" description="Polar residues" evidence="6">
    <location>
        <begin position="244"/>
        <end position="257"/>
    </location>
</feature>
<dbReference type="Pfam" id="PF04024">
    <property type="entry name" value="PspC"/>
    <property type="match status" value="1"/>
</dbReference>
<dbReference type="InterPro" id="IPR052027">
    <property type="entry name" value="PspC"/>
</dbReference>
<comment type="subcellular location">
    <subcellularLocation>
        <location evidence="1">Cell membrane</location>
        <topology evidence="1">Single-pass membrane protein</topology>
    </subcellularLocation>
</comment>
<evidence type="ECO:0000313" key="10">
    <source>
        <dbReference type="Proteomes" id="UP000711614"/>
    </source>
</evidence>
<keyword evidence="5 7" id="KW-0472">Membrane</keyword>
<evidence type="ECO:0000256" key="4">
    <source>
        <dbReference type="ARBA" id="ARBA00022989"/>
    </source>
</evidence>
<feature type="transmembrane region" description="Helical" evidence="7">
    <location>
        <begin position="399"/>
        <end position="417"/>
    </location>
</feature>
<feature type="transmembrane region" description="Helical" evidence="7">
    <location>
        <begin position="369"/>
        <end position="392"/>
    </location>
</feature>
<reference evidence="9 10" key="1">
    <citation type="submission" date="2021-03" db="EMBL/GenBank/DDBJ databases">
        <title>Sequencing the genomes of 1000 actinobacteria strains.</title>
        <authorList>
            <person name="Klenk H.-P."/>
        </authorList>
    </citation>
    <scope>NUCLEOTIDE SEQUENCE [LARGE SCALE GENOMIC DNA]</scope>
    <source>
        <strain evidence="9 10">DSM 16005</strain>
    </source>
</reference>
<feature type="compositionally biased region" description="Low complexity" evidence="6">
    <location>
        <begin position="298"/>
        <end position="317"/>
    </location>
</feature>
<evidence type="ECO:0000256" key="5">
    <source>
        <dbReference type="ARBA" id="ARBA00023136"/>
    </source>
</evidence>
<keyword evidence="4 7" id="KW-1133">Transmembrane helix</keyword>
<dbReference type="Proteomes" id="UP000711614">
    <property type="component" value="Unassembled WGS sequence"/>
</dbReference>
<proteinExistence type="predicted"/>
<sequence>MNTSHDLPDQPEQPEQPGKPEQPVSEGPAVPGQPAQPEPHQPAAGQPAPEQPAPGFPFTEQPASGMPNPGQPFGYPAPPPQAGRDSARFFQWLRGLGIRRGSNRWMGGVCSGLADKWGIDPVIVRGAAVVLTLFFGVGLLAYGVAWALLPEPDGRIHAEEVGRGNWSGGMTGATIMSILGMAGPGFGGNDGWVVWPLVWVAGIVGVIYWYVNRDKINACKDNPGQSAGQAPGQGRVTLDKKGQENPSQGAGSISVPGQSWYGWNWQPGAGTPGTDTGTNQPAGWSGSGNPGSAHDKAPMPGYGNGPAPAAPPNYAAQPYTPAAQTMVKPRHPKPRLGAPASLLALGLAAIVGAAVLILDASGILDLHGYQAGVAAAAAAITTGAAIMAAGALGRTAGGLGTASVIMLIVAGLASLPAQAGPFSAVNQTSWTPLTAEAAEAGRTVVFSNGTLDLTKIDDETPLDTDVAIAIKSVASNVTVKVPASLPVTLNSEIAAASLTINGKDDGGALAQQGTTELNPKATGSGLVITLEGVASNINFETVAGQ</sequence>
<dbReference type="PANTHER" id="PTHR33885">
    <property type="entry name" value="PHAGE SHOCK PROTEIN C"/>
    <property type="match status" value="1"/>
</dbReference>
<feature type="domain" description="Phage shock protein PspC N-terminal" evidence="8">
    <location>
        <begin position="99"/>
        <end position="151"/>
    </location>
</feature>
<keyword evidence="10" id="KW-1185">Reference proteome</keyword>
<feature type="compositionally biased region" description="Low complexity" evidence="6">
    <location>
        <begin position="223"/>
        <end position="234"/>
    </location>
</feature>
<accession>A0ABS4YWV1</accession>
<evidence type="ECO:0000313" key="9">
    <source>
        <dbReference type="EMBL" id="MBP2413290.1"/>
    </source>
</evidence>
<dbReference type="InterPro" id="IPR007168">
    <property type="entry name" value="Phageshock_PspC_N"/>
</dbReference>
<evidence type="ECO:0000256" key="2">
    <source>
        <dbReference type="ARBA" id="ARBA00022475"/>
    </source>
</evidence>
<evidence type="ECO:0000259" key="8">
    <source>
        <dbReference type="Pfam" id="PF04024"/>
    </source>
</evidence>
<feature type="compositionally biased region" description="Low complexity" evidence="6">
    <location>
        <begin position="13"/>
        <end position="23"/>
    </location>
</feature>
<keyword evidence="2" id="KW-1003">Cell membrane</keyword>
<organism evidence="9 10">
    <name type="scientific">Arthrobacter stackebrandtii</name>
    <dbReference type="NCBI Taxonomy" id="272161"/>
    <lineage>
        <taxon>Bacteria</taxon>
        <taxon>Bacillati</taxon>
        <taxon>Actinomycetota</taxon>
        <taxon>Actinomycetes</taxon>
        <taxon>Micrococcales</taxon>
        <taxon>Micrococcaceae</taxon>
        <taxon>Arthrobacter</taxon>
    </lineage>
</organism>
<feature type="transmembrane region" description="Helical" evidence="7">
    <location>
        <begin position="192"/>
        <end position="211"/>
    </location>
</feature>
<dbReference type="PANTHER" id="PTHR33885:SF3">
    <property type="entry name" value="PHAGE SHOCK PROTEIN C"/>
    <property type="match status" value="1"/>
</dbReference>
<protein>
    <submittedName>
        <fullName evidence="9">Phage shock protein PspC (Stress-responsive transcriptional regulator)</fullName>
    </submittedName>
</protein>